<dbReference type="Pfam" id="PF05184">
    <property type="entry name" value="SapB_1"/>
    <property type="match status" value="2"/>
</dbReference>
<keyword evidence="8" id="KW-1015">Disulfide bond</keyword>
<gene>
    <name evidence="15" type="ORF">Din_026378</name>
</gene>
<name>A0A5B7AJX6_DAVIN</name>
<comment type="function">
    <text evidence="10">Pulmonary surfactant-associated proteins promote alveolar stability by lowering the surface tension at the air-liquid interface in the peripheral air spaces. SP-B increases the collapse pressure of palmitic acid to nearly 70 millinewtons per meter.</text>
</comment>
<dbReference type="EMBL" id="GHES01026378">
    <property type="protein sequence ID" value="MPA56937.1"/>
    <property type="molecule type" value="Transcribed_RNA"/>
</dbReference>
<evidence type="ECO:0000256" key="10">
    <source>
        <dbReference type="ARBA" id="ARBA00037221"/>
    </source>
</evidence>
<dbReference type="InterPro" id="IPR007856">
    <property type="entry name" value="SapB_1"/>
</dbReference>
<evidence type="ECO:0000256" key="8">
    <source>
        <dbReference type="ARBA" id="ARBA00023157"/>
    </source>
</evidence>
<proteinExistence type="predicted"/>
<keyword evidence="5" id="KW-0677">Repeat</keyword>
<feature type="signal peptide" evidence="13">
    <location>
        <begin position="1"/>
        <end position="21"/>
    </location>
</feature>
<keyword evidence="6" id="KW-0064">Aspartyl protease</keyword>
<dbReference type="PANTHER" id="PTHR11480:SF3">
    <property type="entry name" value="BCDNA.GH08312"/>
    <property type="match status" value="1"/>
</dbReference>
<dbReference type="Pfam" id="PF03489">
    <property type="entry name" value="SapB_2"/>
    <property type="match status" value="2"/>
</dbReference>
<dbReference type="InterPro" id="IPR008138">
    <property type="entry name" value="SapB_2"/>
</dbReference>
<dbReference type="InterPro" id="IPR011001">
    <property type="entry name" value="Saposin-like"/>
</dbReference>
<keyword evidence="2" id="KW-0964">Secreted</keyword>
<feature type="domain" description="Saposin B-type" evidence="14">
    <location>
        <begin position="62"/>
        <end position="141"/>
    </location>
</feature>
<evidence type="ECO:0000256" key="9">
    <source>
        <dbReference type="ARBA" id="ARBA00023180"/>
    </source>
</evidence>
<evidence type="ECO:0000256" key="12">
    <source>
        <dbReference type="ARBA" id="ARBA00041785"/>
    </source>
</evidence>
<sequence>MGVRVGLLFLLVLGASWVCDARELVTSDFSSGKTMIYDVSVLEINDKEMEREVQALEEVGRNEKVCTLCEEFTAEALEYLAENKTQTEIIGILHNTCSRMLSFKEQCITMVDYYASFFFLEIVSVQPQDFCRKVNLCNQMVITSPLLSEDSCEICHYAVAEVLLKLKNPDTQLEILELLLKGCDAVESYVKKCKTLVFEYGPLILANAEQFLETTDICTVLHACDSSTASKQSSPIVKTSLFSES</sequence>
<evidence type="ECO:0000259" key="14">
    <source>
        <dbReference type="PROSITE" id="PS50015"/>
    </source>
</evidence>
<dbReference type="GO" id="GO:0004190">
    <property type="term" value="F:aspartic-type endopeptidase activity"/>
    <property type="evidence" value="ECO:0007669"/>
    <property type="project" value="UniProtKB-KW"/>
</dbReference>
<evidence type="ECO:0000256" key="1">
    <source>
        <dbReference type="ARBA" id="ARBA00004239"/>
    </source>
</evidence>
<reference evidence="15" key="1">
    <citation type="submission" date="2019-08" db="EMBL/GenBank/DDBJ databases">
        <title>Reference gene set and small RNA set construction with multiple tissues from Davidia involucrata Baill.</title>
        <authorList>
            <person name="Yang H."/>
            <person name="Zhou C."/>
            <person name="Li G."/>
            <person name="Wang J."/>
            <person name="Gao P."/>
            <person name="Wang M."/>
            <person name="Wang R."/>
            <person name="Zhao Y."/>
        </authorList>
    </citation>
    <scope>NUCLEOTIDE SEQUENCE</scope>
    <source>
        <tissue evidence="15">Mixed with DoveR01_LX</tissue>
    </source>
</reference>
<evidence type="ECO:0000256" key="13">
    <source>
        <dbReference type="SAM" id="SignalP"/>
    </source>
</evidence>
<evidence type="ECO:0000256" key="4">
    <source>
        <dbReference type="ARBA" id="ARBA00022729"/>
    </source>
</evidence>
<dbReference type="GO" id="GO:0006508">
    <property type="term" value="P:proteolysis"/>
    <property type="evidence" value="ECO:0007669"/>
    <property type="project" value="UniProtKB-KW"/>
</dbReference>
<dbReference type="SMART" id="SM00741">
    <property type="entry name" value="SapB"/>
    <property type="match status" value="2"/>
</dbReference>
<keyword evidence="4 13" id="KW-0732">Signal</keyword>
<evidence type="ECO:0000256" key="6">
    <source>
        <dbReference type="ARBA" id="ARBA00022750"/>
    </source>
</evidence>
<evidence type="ECO:0000256" key="2">
    <source>
        <dbReference type="ARBA" id="ARBA00022525"/>
    </source>
</evidence>
<feature type="domain" description="Saposin B-type" evidence="14">
    <location>
        <begin position="148"/>
        <end position="228"/>
    </location>
</feature>
<evidence type="ECO:0000256" key="5">
    <source>
        <dbReference type="ARBA" id="ARBA00022737"/>
    </source>
</evidence>
<evidence type="ECO:0000313" key="15">
    <source>
        <dbReference type="EMBL" id="MPA56937.1"/>
    </source>
</evidence>
<dbReference type="InterPro" id="IPR051428">
    <property type="entry name" value="Sphingo_Act-Surfact_Prot"/>
</dbReference>
<dbReference type="GO" id="GO:0006629">
    <property type="term" value="P:lipid metabolic process"/>
    <property type="evidence" value="ECO:0007669"/>
    <property type="project" value="InterPro"/>
</dbReference>
<organism evidence="15">
    <name type="scientific">Davidia involucrata</name>
    <name type="common">Dove tree</name>
    <dbReference type="NCBI Taxonomy" id="16924"/>
    <lineage>
        <taxon>Eukaryota</taxon>
        <taxon>Viridiplantae</taxon>
        <taxon>Streptophyta</taxon>
        <taxon>Embryophyta</taxon>
        <taxon>Tracheophyta</taxon>
        <taxon>Spermatophyta</taxon>
        <taxon>Magnoliopsida</taxon>
        <taxon>eudicotyledons</taxon>
        <taxon>Gunneridae</taxon>
        <taxon>Pentapetalae</taxon>
        <taxon>asterids</taxon>
        <taxon>Cornales</taxon>
        <taxon>Nyssaceae</taxon>
        <taxon>Davidia</taxon>
    </lineage>
</organism>
<feature type="chain" id="PRO_5022733777" description="Pulmonary surfactant-associated protein B" evidence="13">
    <location>
        <begin position="22"/>
        <end position="245"/>
    </location>
</feature>
<dbReference type="Gene3D" id="1.10.225.10">
    <property type="entry name" value="Saposin-like"/>
    <property type="match status" value="2"/>
</dbReference>
<comment type="subcellular location">
    <subcellularLocation>
        <location evidence="1">Secreted</location>
        <location evidence="1">Extracellular space</location>
    </subcellularLocation>
</comment>
<evidence type="ECO:0000256" key="11">
    <source>
        <dbReference type="ARBA" id="ARBA00041094"/>
    </source>
</evidence>
<dbReference type="GO" id="GO:0005576">
    <property type="term" value="C:extracellular region"/>
    <property type="evidence" value="ECO:0007669"/>
    <property type="project" value="UniProtKB-SubCell"/>
</dbReference>
<dbReference type="PANTHER" id="PTHR11480">
    <property type="entry name" value="SAPOSIN-RELATED"/>
    <property type="match status" value="1"/>
</dbReference>
<dbReference type="PROSITE" id="PS50015">
    <property type="entry name" value="SAP_B"/>
    <property type="match status" value="2"/>
</dbReference>
<keyword evidence="6" id="KW-0378">Hydrolase</keyword>
<dbReference type="InterPro" id="IPR008139">
    <property type="entry name" value="SaposinB_dom"/>
</dbReference>
<dbReference type="AlphaFoldDB" id="A0A5B7AJX6"/>
<keyword evidence="3" id="KW-0645">Protease</keyword>
<evidence type="ECO:0000256" key="7">
    <source>
        <dbReference type="ARBA" id="ARBA00023145"/>
    </source>
</evidence>
<dbReference type="FunFam" id="1.10.225.10:FF:000008">
    <property type="entry name" value="Pulmonary surfactant-associated protein B"/>
    <property type="match status" value="1"/>
</dbReference>
<protein>
    <recommendedName>
        <fullName evidence="11">Pulmonary surfactant-associated protein B</fullName>
    </recommendedName>
    <alternativeName>
        <fullName evidence="12">Pulmonary surfactant-associated proteolipid SPL(Phe)</fullName>
    </alternativeName>
</protein>
<accession>A0A5B7AJX6</accession>
<evidence type="ECO:0000256" key="3">
    <source>
        <dbReference type="ARBA" id="ARBA00022670"/>
    </source>
</evidence>
<keyword evidence="7" id="KW-0865">Zymogen</keyword>
<keyword evidence="9" id="KW-0325">Glycoprotein</keyword>
<dbReference type="SUPFAM" id="SSF47862">
    <property type="entry name" value="Saposin"/>
    <property type="match status" value="2"/>
</dbReference>